<sequence>MTPGTAERARGRPHLRSARRCFPPPPPETAVLDPAEPPPGEGHGPSATEILPPRGERLPDAEVEQRSTTVNIARSGGGKIPPSASGPPGEREAAISHQYHSSLSTLRARGARGTSVSTWLTAGAAAAGCHLLNGGEL</sequence>
<evidence type="ECO:0000313" key="3">
    <source>
        <dbReference type="Proteomes" id="UP001066276"/>
    </source>
</evidence>
<evidence type="ECO:0000313" key="2">
    <source>
        <dbReference type="EMBL" id="KAJ1194866.1"/>
    </source>
</evidence>
<evidence type="ECO:0000256" key="1">
    <source>
        <dbReference type="SAM" id="MobiDB-lite"/>
    </source>
</evidence>
<feature type="region of interest" description="Disordered" evidence="1">
    <location>
        <begin position="1"/>
        <end position="92"/>
    </location>
</feature>
<comment type="caution">
    <text evidence="2">The sequence shown here is derived from an EMBL/GenBank/DDBJ whole genome shotgun (WGS) entry which is preliminary data.</text>
</comment>
<dbReference type="AlphaFoldDB" id="A0AAV7V259"/>
<dbReference type="EMBL" id="JANPWB010000004">
    <property type="protein sequence ID" value="KAJ1194866.1"/>
    <property type="molecule type" value="Genomic_DNA"/>
</dbReference>
<dbReference type="Proteomes" id="UP001066276">
    <property type="component" value="Chromosome 2_2"/>
</dbReference>
<accession>A0AAV7V259</accession>
<gene>
    <name evidence="2" type="ORF">NDU88_004151</name>
</gene>
<reference evidence="2" key="1">
    <citation type="journal article" date="2022" name="bioRxiv">
        <title>Sequencing and chromosome-scale assembly of the giantPleurodeles waltlgenome.</title>
        <authorList>
            <person name="Brown T."/>
            <person name="Elewa A."/>
            <person name="Iarovenko S."/>
            <person name="Subramanian E."/>
            <person name="Araus A.J."/>
            <person name="Petzold A."/>
            <person name="Susuki M."/>
            <person name="Suzuki K.-i.T."/>
            <person name="Hayashi T."/>
            <person name="Toyoda A."/>
            <person name="Oliveira C."/>
            <person name="Osipova E."/>
            <person name="Leigh N.D."/>
            <person name="Simon A."/>
            <person name="Yun M.H."/>
        </authorList>
    </citation>
    <scope>NUCLEOTIDE SEQUENCE</scope>
    <source>
        <strain evidence="2">20211129_DDA</strain>
        <tissue evidence="2">Liver</tissue>
    </source>
</reference>
<feature type="compositionally biased region" description="Basic and acidic residues" evidence="1">
    <location>
        <begin position="54"/>
        <end position="65"/>
    </location>
</feature>
<keyword evidence="3" id="KW-1185">Reference proteome</keyword>
<organism evidence="2 3">
    <name type="scientific">Pleurodeles waltl</name>
    <name type="common">Iberian ribbed newt</name>
    <dbReference type="NCBI Taxonomy" id="8319"/>
    <lineage>
        <taxon>Eukaryota</taxon>
        <taxon>Metazoa</taxon>
        <taxon>Chordata</taxon>
        <taxon>Craniata</taxon>
        <taxon>Vertebrata</taxon>
        <taxon>Euteleostomi</taxon>
        <taxon>Amphibia</taxon>
        <taxon>Batrachia</taxon>
        <taxon>Caudata</taxon>
        <taxon>Salamandroidea</taxon>
        <taxon>Salamandridae</taxon>
        <taxon>Pleurodelinae</taxon>
        <taxon>Pleurodeles</taxon>
    </lineage>
</organism>
<protein>
    <submittedName>
        <fullName evidence="2">Uncharacterized protein</fullName>
    </submittedName>
</protein>
<proteinExistence type="predicted"/>
<name>A0AAV7V259_PLEWA</name>